<dbReference type="InterPro" id="IPR036388">
    <property type="entry name" value="WH-like_DNA-bd_sf"/>
</dbReference>
<dbReference type="InterPro" id="IPR011991">
    <property type="entry name" value="ArsR-like_HTH"/>
</dbReference>
<keyword evidence="2" id="KW-0238">DNA-binding</keyword>
<dbReference type="AlphaFoldDB" id="A0A1F5VIC9"/>
<dbReference type="PROSITE" id="PS50956">
    <property type="entry name" value="HTH_ASNC_2"/>
    <property type="match status" value="1"/>
</dbReference>
<proteinExistence type="predicted"/>
<dbReference type="GO" id="GO:0043200">
    <property type="term" value="P:response to amino acid"/>
    <property type="evidence" value="ECO:0007669"/>
    <property type="project" value="TreeGrafter"/>
</dbReference>
<dbReference type="PANTHER" id="PTHR30154">
    <property type="entry name" value="LEUCINE-RESPONSIVE REGULATORY PROTEIN"/>
    <property type="match status" value="1"/>
</dbReference>
<evidence type="ECO:0000313" key="5">
    <source>
        <dbReference type="EMBL" id="OGF63209.1"/>
    </source>
</evidence>
<accession>A0A1F5VIC9</accession>
<dbReference type="SUPFAM" id="SSF54909">
    <property type="entry name" value="Dimeric alpha+beta barrel"/>
    <property type="match status" value="1"/>
</dbReference>
<reference evidence="5 6" key="1">
    <citation type="journal article" date="2016" name="Nat. Commun.">
        <title>Thousands of microbial genomes shed light on interconnected biogeochemical processes in an aquifer system.</title>
        <authorList>
            <person name="Anantharaman K."/>
            <person name="Brown C.T."/>
            <person name="Hug L.A."/>
            <person name="Sharon I."/>
            <person name="Castelle C.J."/>
            <person name="Probst A.J."/>
            <person name="Thomas B.C."/>
            <person name="Singh A."/>
            <person name="Wilkins M.J."/>
            <person name="Karaoz U."/>
            <person name="Brodie E.L."/>
            <person name="Williams K.H."/>
            <person name="Hubbard S.S."/>
            <person name="Banfield J.F."/>
        </authorList>
    </citation>
    <scope>NUCLEOTIDE SEQUENCE [LARGE SCALE GENOMIC DNA]</scope>
</reference>
<evidence type="ECO:0000256" key="2">
    <source>
        <dbReference type="ARBA" id="ARBA00023125"/>
    </source>
</evidence>
<organism evidence="5 6">
    <name type="scientific">Candidatus Fischerbacteria bacterium RBG_13_37_8</name>
    <dbReference type="NCBI Taxonomy" id="1817863"/>
    <lineage>
        <taxon>Bacteria</taxon>
        <taxon>Candidatus Fischeribacteriota</taxon>
    </lineage>
</organism>
<dbReference type="InterPro" id="IPR011008">
    <property type="entry name" value="Dimeric_a/b-barrel"/>
</dbReference>
<comment type="caution">
    <text evidence="5">The sequence shown here is derived from an EMBL/GenBank/DDBJ whole genome shotgun (WGS) entry which is preliminary data.</text>
</comment>
<dbReference type="PANTHER" id="PTHR30154:SF34">
    <property type="entry name" value="TRANSCRIPTIONAL REGULATOR AZLB"/>
    <property type="match status" value="1"/>
</dbReference>
<dbReference type="SUPFAM" id="SSF46785">
    <property type="entry name" value="Winged helix' DNA-binding domain"/>
    <property type="match status" value="1"/>
</dbReference>
<evidence type="ECO:0000256" key="3">
    <source>
        <dbReference type="ARBA" id="ARBA00023163"/>
    </source>
</evidence>
<evidence type="ECO:0000313" key="6">
    <source>
        <dbReference type="Proteomes" id="UP000178943"/>
    </source>
</evidence>
<dbReference type="CDD" id="cd00090">
    <property type="entry name" value="HTH_ARSR"/>
    <property type="match status" value="1"/>
</dbReference>
<gene>
    <name evidence="5" type="ORF">A2Y62_07465</name>
</gene>
<evidence type="ECO:0000256" key="1">
    <source>
        <dbReference type="ARBA" id="ARBA00023015"/>
    </source>
</evidence>
<evidence type="ECO:0000259" key="4">
    <source>
        <dbReference type="PROSITE" id="PS50956"/>
    </source>
</evidence>
<dbReference type="Pfam" id="PF01037">
    <property type="entry name" value="AsnC_trans_reg"/>
    <property type="match status" value="1"/>
</dbReference>
<sequence>MKDELEVKIIRALNENARKSFRVIAKEIGTSVQAVIQRVKKLEEAGAIKGYIPVLDNEYFGFGLTAVIGFRITHGKLIETQESIAKDPHVVTVFDVTGEWDSIAIGHFKDREDLNEFIKKVLHSQKNVDRTVTHIVLNVVKNEHRIVI</sequence>
<dbReference type="Gene3D" id="1.10.10.10">
    <property type="entry name" value="Winged helix-like DNA-binding domain superfamily/Winged helix DNA-binding domain"/>
    <property type="match status" value="1"/>
</dbReference>
<dbReference type="Proteomes" id="UP000178943">
    <property type="component" value="Unassembled WGS sequence"/>
</dbReference>
<dbReference type="InterPro" id="IPR019888">
    <property type="entry name" value="Tscrpt_reg_AsnC-like"/>
</dbReference>
<dbReference type="SMART" id="SM00344">
    <property type="entry name" value="HTH_ASNC"/>
    <property type="match status" value="1"/>
</dbReference>
<dbReference type="STRING" id="1817863.A2Y62_07465"/>
<dbReference type="GO" id="GO:0005829">
    <property type="term" value="C:cytosol"/>
    <property type="evidence" value="ECO:0007669"/>
    <property type="project" value="TreeGrafter"/>
</dbReference>
<feature type="domain" description="HTH asnC-type" evidence="4">
    <location>
        <begin position="1"/>
        <end position="63"/>
    </location>
</feature>
<protein>
    <recommendedName>
        <fullName evidence="4">HTH asnC-type domain-containing protein</fullName>
    </recommendedName>
</protein>
<name>A0A1F5VIC9_9BACT</name>
<keyword evidence="3" id="KW-0804">Transcription</keyword>
<dbReference type="Pfam" id="PF13412">
    <property type="entry name" value="HTH_24"/>
    <property type="match status" value="1"/>
</dbReference>
<dbReference type="InterPro" id="IPR000485">
    <property type="entry name" value="AsnC-type_HTH_dom"/>
</dbReference>
<dbReference type="PRINTS" id="PR00033">
    <property type="entry name" value="HTHASNC"/>
</dbReference>
<dbReference type="EMBL" id="MFGW01000167">
    <property type="protein sequence ID" value="OGF63209.1"/>
    <property type="molecule type" value="Genomic_DNA"/>
</dbReference>
<dbReference type="GO" id="GO:0043565">
    <property type="term" value="F:sequence-specific DNA binding"/>
    <property type="evidence" value="ECO:0007669"/>
    <property type="project" value="InterPro"/>
</dbReference>
<dbReference type="Gene3D" id="3.30.70.920">
    <property type="match status" value="1"/>
</dbReference>
<dbReference type="InterPro" id="IPR019887">
    <property type="entry name" value="Tscrpt_reg_AsnC/Lrp_C"/>
</dbReference>
<dbReference type="InterPro" id="IPR036390">
    <property type="entry name" value="WH_DNA-bd_sf"/>
</dbReference>
<keyword evidence="1" id="KW-0805">Transcription regulation</keyword>